<dbReference type="KEGG" id="tav:G4V39_08170"/>
<evidence type="ECO:0000313" key="7">
    <source>
        <dbReference type="Proteomes" id="UP000502179"/>
    </source>
</evidence>
<dbReference type="InterPro" id="IPR052159">
    <property type="entry name" value="Competence_DNA_uptake"/>
</dbReference>
<evidence type="ECO:0000313" key="6">
    <source>
        <dbReference type="EMBL" id="QIJ72246.1"/>
    </source>
</evidence>
<evidence type="ECO:0000256" key="4">
    <source>
        <dbReference type="ARBA" id="ARBA00022989"/>
    </source>
</evidence>
<dbReference type="RefSeq" id="WP_166032464.1">
    <property type="nucleotide sequence ID" value="NZ_CP048877.1"/>
</dbReference>
<evidence type="ECO:0000256" key="5">
    <source>
        <dbReference type="ARBA" id="ARBA00023136"/>
    </source>
</evidence>
<dbReference type="PANTHER" id="PTHR30619">
    <property type="entry name" value="DNA INTERNALIZATION/COMPETENCE PROTEIN COMEC/REC2"/>
    <property type="match status" value="1"/>
</dbReference>
<keyword evidence="4" id="KW-1133">Transmembrane helix</keyword>
<comment type="subcellular location">
    <subcellularLocation>
        <location evidence="1">Cell membrane</location>
        <topology evidence="1">Multi-pass membrane protein</topology>
    </subcellularLocation>
</comment>
<evidence type="ECO:0000256" key="2">
    <source>
        <dbReference type="ARBA" id="ARBA00022475"/>
    </source>
</evidence>
<dbReference type="AlphaFoldDB" id="A0A6G7PXG7"/>
<gene>
    <name evidence="6" type="ORF">G4V39_08170</name>
</gene>
<dbReference type="InterPro" id="IPR001279">
    <property type="entry name" value="Metallo-B-lactamas"/>
</dbReference>
<keyword evidence="7" id="KW-1185">Reference proteome</keyword>
<dbReference type="InterPro" id="IPR004477">
    <property type="entry name" value="ComEC_N"/>
</dbReference>
<dbReference type="GO" id="GO:0030420">
    <property type="term" value="P:establishment of competence for transformation"/>
    <property type="evidence" value="ECO:0007669"/>
    <property type="project" value="InterPro"/>
</dbReference>
<dbReference type="Pfam" id="PF03772">
    <property type="entry name" value="Competence"/>
    <property type="match status" value="1"/>
</dbReference>
<dbReference type="Pfam" id="PF00753">
    <property type="entry name" value="Lactamase_B"/>
    <property type="match status" value="1"/>
</dbReference>
<evidence type="ECO:0000256" key="1">
    <source>
        <dbReference type="ARBA" id="ARBA00004651"/>
    </source>
</evidence>
<proteinExistence type="predicted"/>
<protein>
    <submittedName>
        <fullName evidence="6">DNA internalization-related competence protein ComEC/Rec2</fullName>
    </submittedName>
</protein>
<dbReference type="SUPFAM" id="SSF56281">
    <property type="entry name" value="Metallo-hydrolase/oxidoreductase"/>
    <property type="match status" value="1"/>
</dbReference>
<dbReference type="GO" id="GO:0005886">
    <property type="term" value="C:plasma membrane"/>
    <property type="evidence" value="ECO:0007669"/>
    <property type="project" value="UniProtKB-SubCell"/>
</dbReference>
<keyword evidence="2" id="KW-1003">Cell membrane</keyword>
<dbReference type="Gene3D" id="3.60.15.10">
    <property type="entry name" value="Ribonuclease Z/Hydroxyacylglutathione hydrolase-like"/>
    <property type="match status" value="1"/>
</dbReference>
<dbReference type="InterPro" id="IPR035681">
    <property type="entry name" value="ComA-like_MBL"/>
</dbReference>
<dbReference type="InterPro" id="IPR025405">
    <property type="entry name" value="DUF4131"/>
</dbReference>
<sequence>MAWGIWVAGGLAFFFVFSRLWFVGLSFVFMLLGVWYGKGALVPLRDDISRQIISGQRYVISGRVLTAPERAWGRTTFVLEAWALHRPDGDSPVSGRIRISLRGEKDLRPGDIVRLRASLRHPRNFNNPGSFDYRHYLAARGIFTLGSVSSPLLLAVIGHEDDISCLLENLRLQISQRIDRSGLFPEAVSLIKALVTGERRGLSPELRESFVRAGVAHLLAISGLHMGLLAMVVGGVVLIGARRWAWLMHRLDVKKLSLVVALMAVLLYTGVSGGSLPARRAAIMVSTFIIGFLLDRRIPSGSLILVAAWLILLDQPLAVKEPSFLLSFSAISGLAFMGRSLKGGRPLRSLLLVSLTAWLATGPFILYFFSRLSLVSPLSNLVLVPLVGWLFVPLSFLAVVWPSILPGGDLLFSLLGYLTTLVLKMVSLWASVPPLILPLNGLGLVGGLLLAASLLALLRQKRPGLLLLPLALAFLVLSFLVEKAPSFQVVVFDVGQGASALLKTKETAILIDGGGPAGPGFDVGSLVLAPALYRLGVRHLEAVILSHPEADHFSGLPYIIETFPVKRFIKTADSSEARLYLRLMETIKEKKVPLLVIHHPSQLKLNDLTVDFFPPGRDLSGSHNRRSLVTRVTYGQRVFLFPGDIDVVRERLLLGKDIRADFILVPHHGSRTSSSFDFLEKVCPCLAVISVSANNRFRLPAPELGIRVFRTDLDGAVIICSDGYSLGAIGWLKGGEGWHLLTRSSSMEPMSEFGGLAAAWRRPLPMPPRPCFP</sequence>
<dbReference type="Proteomes" id="UP000502179">
    <property type="component" value="Chromosome"/>
</dbReference>
<dbReference type="InterPro" id="IPR004797">
    <property type="entry name" value="Competence_ComEC/Rec2"/>
</dbReference>
<dbReference type="CDD" id="cd07731">
    <property type="entry name" value="ComA-like_MBL-fold"/>
    <property type="match status" value="1"/>
</dbReference>
<organism evidence="6 7">
    <name type="scientific">Thermosulfuriphilus ammonigenes</name>
    <dbReference type="NCBI Taxonomy" id="1936021"/>
    <lineage>
        <taxon>Bacteria</taxon>
        <taxon>Pseudomonadati</taxon>
        <taxon>Thermodesulfobacteriota</taxon>
        <taxon>Thermodesulfobacteria</taxon>
        <taxon>Thermodesulfobacteriales</taxon>
        <taxon>Thermodesulfobacteriaceae</taxon>
        <taxon>Thermosulfuriphilus</taxon>
    </lineage>
</organism>
<dbReference type="SMART" id="SM00849">
    <property type="entry name" value="Lactamase_B"/>
    <property type="match status" value="1"/>
</dbReference>
<keyword evidence="3" id="KW-0812">Transmembrane</keyword>
<name>A0A6G7PXG7_9BACT</name>
<evidence type="ECO:0000256" key="3">
    <source>
        <dbReference type="ARBA" id="ARBA00022692"/>
    </source>
</evidence>
<dbReference type="NCBIfam" id="TIGR00360">
    <property type="entry name" value="ComEC_N-term"/>
    <property type="match status" value="1"/>
</dbReference>
<dbReference type="EMBL" id="CP048877">
    <property type="protein sequence ID" value="QIJ72246.1"/>
    <property type="molecule type" value="Genomic_DNA"/>
</dbReference>
<dbReference type="InterPro" id="IPR036866">
    <property type="entry name" value="RibonucZ/Hydroxyglut_hydro"/>
</dbReference>
<dbReference type="PANTHER" id="PTHR30619:SF1">
    <property type="entry name" value="RECOMBINATION PROTEIN 2"/>
    <property type="match status" value="1"/>
</dbReference>
<accession>A0A6G7PXG7</accession>
<dbReference type="NCBIfam" id="TIGR00361">
    <property type="entry name" value="ComEC_Rec2"/>
    <property type="match status" value="1"/>
</dbReference>
<reference evidence="6 7" key="1">
    <citation type="submission" date="2020-02" db="EMBL/GenBank/DDBJ databases">
        <title>Genome analysis of Thermosulfuriphilus ammonigenes ST65T, an anaerobic thermophilic chemolithoautotrophic bacterium isolated from a deep-sea hydrothermal vent.</title>
        <authorList>
            <person name="Slobodkina G."/>
            <person name="Allioux M."/>
            <person name="Merkel A."/>
            <person name="Alain K."/>
            <person name="Jebbar M."/>
            <person name="Slobodkin A."/>
        </authorList>
    </citation>
    <scope>NUCLEOTIDE SEQUENCE [LARGE SCALE GENOMIC DNA]</scope>
    <source>
        <strain evidence="6 7">ST65</strain>
    </source>
</reference>
<keyword evidence="5" id="KW-0472">Membrane</keyword>
<dbReference type="Pfam" id="PF13567">
    <property type="entry name" value="DUF4131"/>
    <property type="match status" value="1"/>
</dbReference>